<evidence type="ECO:0000259" key="2">
    <source>
        <dbReference type="Pfam" id="PF19259"/>
    </source>
</evidence>
<proteinExistence type="predicted"/>
<dbReference type="AlphaFoldDB" id="A0AAE2CBM3"/>
<comment type="caution">
    <text evidence="3">The sequence shown here is derived from an EMBL/GenBank/DDBJ whole genome shotgun (WGS) entry which is preliminary data.</text>
</comment>
<evidence type="ECO:0000313" key="3">
    <source>
        <dbReference type="EMBL" id="KAK4416030.1"/>
    </source>
</evidence>
<accession>A0AAE2CBM3</accession>
<protein>
    <recommendedName>
        <fullName evidence="2">Ty3 transposon capsid-like protein domain-containing protein</fullName>
    </recommendedName>
</protein>
<dbReference type="Pfam" id="PF19259">
    <property type="entry name" value="Ty3_capsid"/>
    <property type="match status" value="1"/>
</dbReference>
<feature type="compositionally biased region" description="Pro residues" evidence="1">
    <location>
        <begin position="158"/>
        <end position="167"/>
    </location>
</feature>
<name>A0AAE2CBM3_9LAMI</name>
<keyword evidence="4" id="KW-1185">Reference proteome</keyword>
<dbReference type="Proteomes" id="UP001293254">
    <property type="component" value="Unassembled WGS sequence"/>
</dbReference>
<dbReference type="InterPro" id="IPR045358">
    <property type="entry name" value="Ty3_capsid"/>
</dbReference>
<feature type="compositionally biased region" description="Basic and acidic residues" evidence="1">
    <location>
        <begin position="172"/>
        <end position="185"/>
    </location>
</feature>
<evidence type="ECO:0000256" key="1">
    <source>
        <dbReference type="SAM" id="MobiDB-lite"/>
    </source>
</evidence>
<dbReference type="EMBL" id="JACGWO010000011">
    <property type="protein sequence ID" value="KAK4416030.1"/>
    <property type="molecule type" value="Genomic_DNA"/>
</dbReference>
<evidence type="ECO:0000313" key="4">
    <source>
        <dbReference type="Proteomes" id="UP001293254"/>
    </source>
</evidence>
<feature type="region of interest" description="Disordered" evidence="1">
    <location>
        <begin position="130"/>
        <end position="185"/>
    </location>
</feature>
<feature type="domain" description="Ty3 transposon capsid-like protein" evidence="2">
    <location>
        <begin position="3"/>
        <end position="125"/>
    </location>
</feature>
<feature type="compositionally biased region" description="Polar residues" evidence="1">
    <location>
        <begin position="134"/>
        <end position="152"/>
    </location>
</feature>
<sequence length="185" mass="21015">MIAAMHMDGLADSWYLDYVEGRENMGWEKFSNLVLQRFSVPGGDNLVGQFNKLRQEGTVIAYVNKFEELKAFMLNMNRSLSEEYFIKSFISGLKEEISQMVEMLNPTTLSHANHLALKQEAILNSLKTQDKCHTPSSIGHTHQSWKGGSTDTNNLKKPTPPNNPKYPPIKRLNKEEMEAKGRQGL</sequence>
<reference evidence="3" key="1">
    <citation type="submission" date="2020-06" db="EMBL/GenBank/DDBJ databases">
        <authorList>
            <person name="Li T."/>
            <person name="Hu X."/>
            <person name="Zhang T."/>
            <person name="Song X."/>
            <person name="Zhang H."/>
            <person name="Dai N."/>
            <person name="Sheng W."/>
            <person name="Hou X."/>
            <person name="Wei L."/>
        </authorList>
    </citation>
    <scope>NUCLEOTIDE SEQUENCE</scope>
    <source>
        <strain evidence="3">3651</strain>
        <tissue evidence="3">Leaf</tissue>
    </source>
</reference>
<reference evidence="3" key="2">
    <citation type="journal article" date="2024" name="Plant">
        <title>Genomic evolution and insights into agronomic trait innovations of Sesamum species.</title>
        <authorList>
            <person name="Miao H."/>
            <person name="Wang L."/>
            <person name="Qu L."/>
            <person name="Liu H."/>
            <person name="Sun Y."/>
            <person name="Le M."/>
            <person name="Wang Q."/>
            <person name="Wei S."/>
            <person name="Zheng Y."/>
            <person name="Lin W."/>
            <person name="Duan Y."/>
            <person name="Cao H."/>
            <person name="Xiong S."/>
            <person name="Wang X."/>
            <person name="Wei L."/>
            <person name="Li C."/>
            <person name="Ma Q."/>
            <person name="Ju M."/>
            <person name="Zhao R."/>
            <person name="Li G."/>
            <person name="Mu C."/>
            <person name="Tian Q."/>
            <person name="Mei H."/>
            <person name="Zhang T."/>
            <person name="Gao T."/>
            <person name="Zhang H."/>
        </authorList>
    </citation>
    <scope>NUCLEOTIDE SEQUENCE</scope>
    <source>
        <strain evidence="3">3651</strain>
    </source>
</reference>
<organism evidence="3 4">
    <name type="scientific">Sesamum alatum</name>
    <dbReference type="NCBI Taxonomy" id="300844"/>
    <lineage>
        <taxon>Eukaryota</taxon>
        <taxon>Viridiplantae</taxon>
        <taxon>Streptophyta</taxon>
        <taxon>Embryophyta</taxon>
        <taxon>Tracheophyta</taxon>
        <taxon>Spermatophyta</taxon>
        <taxon>Magnoliopsida</taxon>
        <taxon>eudicotyledons</taxon>
        <taxon>Gunneridae</taxon>
        <taxon>Pentapetalae</taxon>
        <taxon>asterids</taxon>
        <taxon>lamiids</taxon>
        <taxon>Lamiales</taxon>
        <taxon>Pedaliaceae</taxon>
        <taxon>Sesamum</taxon>
    </lineage>
</organism>
<gene>
    <name evidence="3" type="ORF">Salat_2710400</name>
</gene>